<dbReference type="PROSITE" id="PS50113">
    <property type="entry name" value="PAC"/>
    <property type="match status" value="1"/>
</dbReference>
<dbReference type="GO" id="GO:0003824">
    <property type="term" value="F:catalytic activity"/>
    <property type="evidence" value="ECO:0007669"/>
    <property type="project" value="UniProtKB-ARBA"/>
</dbReference>
<evidence type="ECO:0000259" key="3">
    <source>
        <dbReference type="PROSITE" id="PS50113"/>
    </source>
</evidence>
<feature type="domain" description="GGDEF" evidence="5">
    <location>
        <begin position="458"/>
        <end position="591"/>
    </location>
</feature>
<dbReference type="SMART" id="SM00052">
    <property type="entry name" value="EAL"/>
    <property type="match status" value="1"/>
</dbReference>
<accession>A0A0D6B1M7</accession>
<dbReference type="CDD" id="cd01949">
    <property type="entry name" value="GGDEF"/>
    <property type="match status" value="1"/>
</dbReference>
<dbReference type="InterPro" id="IPR029787">
    <property type="entry name" value="Nucleotide_cyclase"/>
</dbReference>
<dbReference type="EMBL" id="AP014800">
    <property type="protein sequence ID" value="BAQ69078.1"/>
    <property type="molecule type" value="Genomic_DNA"/>
</dbReference>
<feature type="domain" description="PAS" evidence="2">
    <location>
        <begin position="297"/>
        <end position="368"/>
    </location>
</feature>
<dbReference type="InterPro" id="IPR000160">
    <property type="entry name" value="GGDEF_dom"/>
</dbReference>
<keyword evidence="1" id="KW-1133">Transmembrane helix</keyword>
<dbReference type="InterPro" id="IPR001610">
    <property type="entry name" value="PAC"/>
</dbReference>
<evidence type="ECO:0000313" key="6">
    <source>
        <dbReference type="EMBL" id="BAQ69078.1"/>
    </source>
</evidence>
<dbReference type="eggNOG" id="COG5001">
    <property type="taxonomic scope" value="Bacteria"/>
</dbReference>
<dbReference type="SMART" id="SM00091">
    <property type="entry name" value="PAS"/>
    <property type="match status" value="1"/>
</dbReference>
<protein>
    <submittedName>
        <fullName evidence="6">Putative signaling protein</fullName>
    </submittedName>
</protein>
<dbReference type="SUPFAM" id="SSF141868">
    <property type="entry name" value="EAL domain-like"/>
    <property type="match status" value="1"/>
</dbReference>
<dbReference type="Gene3D" id="3.30.450.20">
    <property type="entry name" value="PAS domain"/>
    <property type="match status" value="1"/>
</dbReference>
<dbReference type="InterPro" id="IPR035919">
    <property type="entry name" value="EAL_sf"/>
</dbReference>
<feature type="domain" description="PAC" evidence="3">
    <location>
        <begin position="369"/>
        <end position="423"/>
    </location>
</feature>
<dbReference type="eggNOG" id="COG3829">
    <property type="taxonomic scope" value="Bacteria"/>
</dbReference>
<sequence length="863" mass="93972">MTRLDVDRRFLLLTAAGYLTALAAIAAALWLVAIPTLHKLHRAALETQAQTRAAGVQDALTLVLADARTLSEAPATAAYLAGSGRVRPAQMRRDLERLVDGVTAQVLLFDRRGNVRLRVPGRIGHPVFGLAETRQGLGLLESGRLGGAPIVSYRPGKTPVESAFLISLPILSDGQPRGMLVIEKHLDLSRVLAGDAVSAATRLATGFQVRMYPDWTGDRDDLIAAPVAGTDFYVMIARNTGLTARLAWEMGSEVFLFTGLALLLPFMAMGLAGHRFIVAPHRALEDSRRRLTAQKAELAELAQIARMSHDSIMVSDRDRRIVWTNPAFLTLTGYAAEEVLGRDADALLQGPGSDPAVSRTLREAIAEKRPVRAEILNYRRDGTPFWAYLSITPIFDNHGQVTRFAAISSDITRRKAYEAQLEAARHKLEQQALQDSLTGLPNRRALENLFEELASEADPRTIIRIDLDHFKNVNDTHGHAAGDHVLIRIAEILREGIAPGDVAARIGGDEFVILLGAGRDASAAQAMAERLRDEILRDIPFQNKTCRIGASFGICAADKRLVDNSALLVSADAALYASKDGGRNAITLYTPSLHRDVQQKRRLVLEIEHAVLREEFLPYFQPQFDAATHALVGIETLARWRHPLRGILTPAAFLGLAGQMSVLPEIDRIIYRKGLEEVAAMNRAGFSIPKVSFNAGVAQLRDTDLPGIAATIDIGPTRIALEVLESVLVEEQSDEFGFHIDLLREQGFGIEIDDFGSGHASVVGLMQLAPDVMKIDQRLVVPVTRTERARRLVRSIVDIGRTFGIGVTAEGVETSAHAEILAGLGCDTLQGFHFARPLAADDFCARLAAGRFGDRRPGASSVA</sequence>
<dbReference type="PANTHER" id="PTHR44757">
    <property type="entry name" value="DIGUANYLATE CYCLASE DGCP"/>
    <property type="match status" value="1"/>
</dbReference>
<dbReference type="Gene3D" id="3.30.70.270">
    <property type="match status" value="1"/>
</dbReference>
<dbReference type="Proteomes" id="UP000064912">
    <property type="component" value="Chromosome"/>
</dbReference>
<keyword evidence="1" id="KW-0812">Transmembrane</keyword>
<evidence type="ECO:0000259" key="5">
    <source>
        <dbReference type="PROSITE" id="PS50887"/>
    </source>
</evidence>
<dbReference type="InterPro" id="IPR043128">
    <property type="entry name" value="Rev_trsase/Diguanyl_cyclase"/>
</dbReference>
<dbReference type="NCBIfam" id="TIGR00229">
    <property type="entry name" value="sensory_box"/>
    <property type="match status" value="1"/>
</dbReference>
<dbReference type="InterPro" id="IPR001633">
    <property type="entry name" value="EAL_dom"/>
</dbReference>
<reference evidence="6 7" key="1">
    <citation type="submission" date="2015-02" db="EMBL/GenBank/DDBJ databases">
        <title>Genome sequene of Rhodovulum sulfidophilum DSM 2351.</title>
        <authorList>
            <person name="Nagao N."/>
        </authorList>
    </citation>
    <scope>NUCLEOTIDE SEQUENCE [LARGE SCALE GENOMIC DNA]</scope>
    <source>
        <strain evidence="6 7">DSM 2351</strain>
    </source>
</reference>
<feature type="transmembrane region" description="Helical" evidence="1">
    <location>
        <begin position="12"/>
        <end position="33"/>
    </location>
</feature>
<gene>
    <name evidence="6" type="ORF">NHU_01923</name>
</gene>
<dbReference type="PROSITE" id="PS50112">
    <property type="entry name" value="PAS"/>
    <property type="match status" value="1"/>
</dbReference>
<dbReference type="InterPro" id="IPR035965">
    <property type="entry name" value="PAS-like_dom_sf"/>
</dbReference>
<dbReference type="Gene3D" id="3.20.20.450">
    <property type="entry name" value="EAL domain"/>
    <property type="match status" value="1"/>
</dbReference>
<dbReference type="SUPFAM" id="SSF55785">
    <property type="entry name" value="PYP-like sensor domain (PAS domain)"/>
    <property type="match status" value="1"/>
</dbReference>
<dbReference type="InterPro" id="IPR000014">
    <property type="entry name" value="PAS"/>
</dbReference>
<organism evidence="6 7">
    <name type="scientific">Rhodovulum sulfidophilum</name>
    <name type="common">Rhodobacter sulfidophilus</name>
    <dbReference type="NCBI Taxonomy" id="35806"/>
    <lineage>
        <taxon>Bacteria</taxon>
        <taxon>Pseudomonadati</taxon>
        <taxon>Pseudomonadota</taxon>
        <taxon>Alphaproteobacteria</taxon>
        <taxon>Rhodobacterales</taxon>
        <taxon>Paracoccaceae</taxon>
        <taxon>Rhodovulum</taxon>
    </lineage>
</organism>
<dbReference type="PROSITE" id="PS50883">
    <property type="entry name" value="EAL"/>
    <property type="match status" value="1"/>
</dbReference>
<proteinExistence type="predicted"/>
<evidence type="ECO:0000256" key="1">
    <source>
        <dbReference type="SAM" id="Phobius"/>
    </source>
</evidence>
<dbReference type="PANTHER" id="PTHR44757:SF2">
    <property type="entry name" value="BIOFILM ARCHITECTURE MAINTENANCE PROTEIN MBAA"/>
    <property type="match status" value="1"/>
</dbReference>
<dbReference type="AlphaFoldDB" id="A0A0D6B1M7"/>
<dbReference type="SMART" id="SM00267">
    <property type="entry name" value="GGDEF"/>
    <property type="match status" value="1"/>
</dbReference>
<dbReference type="CDD" id="cd01948">
    <property type="entry name" value="EAL"/>
    <property type="match status" value="1"/>
</dbReference>
<dbReference type="InterPro" id="IPR052155">
    <property type="entry name" value="Biofilm_reg_signaling"/>
</dbReference>
<feature type="domain" description="EAL" evidence="4">
    <location>
        <begin position="600"/>
        <end position="851"/>
    </location>
</feature>
<evidence type="ECO:0000259" key="2">
    <source>
        <dbReference type="PROSITE" id="PS50112"/>
    </source>
</evidence>
<dbReference type="Pfam" id="PF13426">
    <property type="entry name" value="PAS_9"/>
    <property type="match status" value="1"/>
</dbReference>
<dbReference type="Pfam" id="PF00563">
    <property type="entry name" value="EAL"/>
    <property type="match status" value="1"/>
</dbReference>
<dbReference type="InterPro" id="IPR000700">
    <property type="entry name" value="PAS-assoc_C"/>
</dbReference>
<evidence type="ECO:0000313" key="7">
    <source>
        <dbReference type="Proteomes" id="UP000064912"/>
    </source>
</evidence>
<dbReference type="KEGG" id="rsu:NHU_01923"/>
<dbReference type="CDD" id="cd00130">
    <property type="entry name" value="PAS"/>
    <property type="match status" value="1"/>
</dbReference>
<dbReference type="SMART" id="SM00086">
    <property type="entry name" value="PAC"/>
    <property type="match status" value="1"/>
</dbReference>
<dbReference type="NCBIfam" id="TIGR00254">
    <property type="entry name" value="GGDEF"/>
    <property type="match status" value="1"/>
</dbReference>
<keyword evidence="1" id="KW-0472">Membrane</keyword>
<evidence type="ECO:0000259" key="4">
    <source>
        <dbReference type="PROSITE" id="PS50883"/>
    </source>
</evidence>
<dbReference type="PATRIC" id="fig|35806.4.peg.1981"/>
<dbReference type="SUPFAM" id="SSF55073">
    <property type="entry name" value="Nucleotide cyclase"/>
    <property type="match status" value="1"/>
</dbReference>
<dbReference type="PROSITE" id="PS50887">
    <property type="entry name" value="GGDEF"/>
    <property type="match status" value="1"/>
</dbReference>
<name>A0A0D6B1M7_RHOSU</name>
<dbReference type="FunFam" id="3.30.70.270:FF:000001">
    <property type="entry name" value="Diguanylate cyclase domain protein"/>
    <property type="match status" value="1"/>
</dbReference>
<dbReference type="Pfam" id="PF00990">
    <property type="entry name" value="GGDEF"/>
    <property type="match status" value="1"/>
</dbReference>